<accession>A0ABQ6HA60</accession>
<evidence type="ECO:0000256" key="2">
    <source>
        <dbReference type="ARBA" id="ARBA00007400"/>
    </source>
</evidence>
<evidence type="ECO:0000313" key="9">
    <source>
        <dbReference type="EMBL" id="GLX83791.1"/>
    </source>
</evidence>
<feature type="transmembrane region" description="Helical" evidence="7">
    <location>
        <begin position="186"/>
        <end position="205"/>
    </location>
</feature>
<reference evidence="9 10" key="1">
    <citation type="submission" date="2023-03" db="EMBL/GenBank/DDBJ databases">
        <title>Thalassotalea loyana LMG 22536T draft genome sequence.</title>
        <authorList>
            <person name="Sawabe T."/>
        </authorList>
    </citation>
    <scope>NUCLEOTIDE SEQUENCE [LARGE SCALE GENOMIC DNA]</scope>
    <source>
        <strain evidence="9 10">LMG 22536</strain>
    </source>
</reference>
<evidence type="ECO:0000256" key="5">
    <source>
        <dbReference type="ARBA" id="ARBA00022989"/>
    </source>
</evidence>
<keyword evidence="6 7" id="KW-0472">Membrane</keyword>
<feature type="transmembrane region" description="Helical" evidence="7">
    <location>
        <begin position="136"/>
        <end position="154"/>
    </location>
</feature>
<evidence type="ECO:0000313" key="10">
    <source>
        <dbReference type="Proteomes" id="UP001157134"/>
    </source>
</evidence>
<evidence type="ECO:0000256" key="6">
    <source>
        <dbReference type="ARBA" id="ARBA00023136"/>
    </source>
</evidence>
<name>A0ABQ6HA60_9GAMM</name>
<feature type="transmembrane region" description="Helical" evidence="7">
    <location>
        <begin position="247"/>
        <end position="268"/>
    </location>
</feature>
<keyword evidence="3" id="KW-1003">Cell membrane</keyword>
<evidence type="ECO:0000256" key="1">
    <source>
        <dbReference type="ARBA" id="ARBA00004651"/>
    </source>
</evidence>
<dbReference type="RefSeq" id="WP_284295321.1">
    <property type="nucleotide sequence ID" value="NZ_BSSV01000001.1"/>
</dbReference>
<feature type="transmembrane region" description="Helical" evidence="7">
    <location>
        <begin position="12"/>
        <end position="33"/>
    </location>
</feature>
<feature type="transmembrane region" description="Helical" evidence="7">
    <location>
        <begin position="85"/>
        <end position="105"/>
    </location>
</feature>
<feature type="transmembrane region" description="Helical" evidence="7">
    <location>
        <begin position="280"/>
        <end position="304"/>
    </location>
</feature>
<comment type="subcellular location">
    <subcellularLocation>
        <location evidence="1">Cell membrane</location>
        <topology evidence="1">Multi-pass membrane protein</topology>
    </subcellularLocation>
</comment>
<dbReference type="PANTHER" id="PTHR40074:SF2">
    <property type="entry name" value="O-ACETYLTRANSFERASE WECH"/>
    <property type="match status" value="1"/>
</dbReference>
<evidence type="ECO:0000256" key="7">
    <source>
        <dbReference type="SAM" id="Phobius"/>
    </source>
</evidence>
<proteinExistence type="inferred from homology"/>
<evidence type="ECO:0000259" key="8">
    <source>
        <dbReference type="Pfam" id="PF01757"/>
    </source>
</evidence>
<keyword evidence="10" id="KW-1185">Reference proteome</keyword>
<feature type="transmembrane region" description="Helical" evidence="7">
    <location>
        <begin position="316"/>
        <end position="338"/>
    </location>
</feature>
<comment type="similarity">
    <text evidence="2">Belongs to the acyltransferase 3 family.</text>
</comment>
<dbReference type="Pfam" id="PF01757">
    <property type="entry name" value="Acyl_transf_3"/>
    <property type="match status" value="1"/>
</dbReference>
<keyword evidence="5 7" id="KW-1133">Transmembrane helix</keyword>
<sequence length="352" mass="40534">MTTDNNYIQHLHAFRGFAILNVVGAHAWSFMIFWTGGLNNDAIPWLFWLTETIFHGSTLYFAIISGVLFSLVLKQKSWRSFYRSKLMYVIAPYLVMSLFLTAYYWQYISQQASIDNSLVGFMKVAANSVIFGKADIHFWYIPVLAVLFLLTPLLKHLTTSHKFIVWGLLLAPLVISRSPFPDFLKVQSFVYFACAYFLGMVVGQYYEDVKAFVSRYWAWLVWAMIVCSCALYALYHHNYQVSGMFSIRQSLVYVQKVIIALLMLYWLSKIEMKLPQWLNSLGSYAFAIFFMHVVFMGFVIQFARSSVEVNRTVATIALYGSLSFLVAIIGSIAVAWTMKKLFKKRSRILIGA</sequence>
<feature type="transmembrane region" description="Helical" evidence="7">
    <location>
        <begin position="217"/>
        <end position="235"/>
    </location>
</feature>
<gene>
    <name evidence="9" type="ORF">tloyanaT_00430</name>
</gene>
<organism evidence="9 10">
    <name type="scientific">Thalassotalea loyana</name>
    <dbReference type="NCBI Taxonomy" id="280483"/>
    <lineage>
        <taxon>Bacteria</taxon>
        <taxon>Pseudomonadati</taxon>
        <taxon>Pseudomonadota</taxon>
        <taxon>Gammaproteobacteria</taxon>
        <taxon>Alteromonadales</taxon>
        <taxon>Colwelliaceae</taxon>
        <taxon>Thalassotalea</taxon>
    </lineage>
</organism>
<protein>
    <recommendedName>
        <fullName evidence="8">Acyltransferase 3 domain-containing protein</fullName>
    </recommendedName>
</protein>
<feature type="transmembrane region" description="Helical" evidence="7">
    <location>
        <begin position="163"/>
        <end position="180"/>
    </location>
</feature>
<evidence type="ECO:0000256" key="4">
    <source>
        <dbReference type="ARBA" id="ARBA00022692"/>
    </source>
</evidence>
<keyword evidence="4 7" id="KW-0812">Transmembrane</keyword>
<dbReference type="Proteomes" id="UP001157134">
    <property type="component" value="Unassembled WGS sequence"/>
</dbReference>
<dbReference type="PANTHER" id="PTHR40074">
    <property type="entry name" value="O-ACETYLTRANSFERASE WECH"/>
    <property type="match status" value="1"/>
</dbReference>
<feature type="domain" description="Acyltransferase 3" evidence="8">
    <location>
        <begin position="11"/>
        <end position="335"/>
    </location>
</feature>
<evidence type="ECO:0000256" key="3">
    <source>
        <dbReference type="ARBA" id="ARBA00022475"/>
    </source>
</evidence>
<dbReference type="EMBL" id="BSSV01000001">
    <property type="protein sequence ID" value="GLX83791.1"/>
    <property type="molecule type" value="Genomic_DNA"/>
</dbReference>
<comment type="caution">
    <text evidence="9">The sequence shown here is derived from an EMBL/GenBank/DDBJ whole genome shotgun (WGS) entry which is preliminary data.</text>
</comment>
<dbReference type="InterPro" id="IPR002656">
    <property type="entry name" value="Acyl_transf_3_dom"/>
</dbReference>
<feature type="transmembrane region" description="Helical" evidence="7">
    <location>
        <begin position="53"/>
        <end position="73"/>
    </location>
</feature>